<dbReference type="Proteomes" id="UP000198725">
    <property type="component" value="Unassembled WGS sequence"/>
</dbReference>
<dbReference type="NCBIfam" id="NF033527">
    <property type="entry name" value="transpos_Tn3"/>
    <property type="match status" value="1"/>
</dbReference>
<accession>A0A1I3YBQ5</accession>
<evidence type="ECO:0000259" key="6">
    <source>
        <dbReference type="Pfam" id="PF13700"/>
    </source>
</evidence>
<dbReference type="Pfam" id="PF01526">
    <property type="entry name" value="DDE_Tnp_Tn3"/>
    <property type="match status" value="1"/>
</dbReference>
<keyword evidence="4" id="KW-0233">DNA recombination</keyword>
<reference evidence="8" key="1">
    <citation type="submission" date="2016-10" db="EMBL/GenBank/DDBJ databases">
        <authorList>
            <person name="Varghese N."/>
            <person name="Submissions S."/>
        </authorList>
    </citation>
    <scope>NUCLEOTIDE SEQUENCE [LARGE SCALE GENOMIC DNA]</scope>
    <source>
        <strain evidence="8">MO64</strain>
    </source>
</reference>
<dbReference type="RefSeq" id="WP_027489456.1">
    <property type="nucleotide sequence ID" value="NZ_FOSR01000001.1"/>
</dbReference>
<dbReference type="AlphaFoldDB" id="A0A1I3YBQ5"/>
<name>A0A1I3YBQ5_9GAMM</name>
<evidence type="ECO:0000256" key="3">
    <source>
        <dbReference type="ARBA" id="ARBA00023125"/>
    </source>
</evidence>
<evidence type="ECO:0000256" key="1">
    <source>
        <dbReference type="ARBA" id="ARBA00009402"/>
    </source>
</evidence>
<keyword evidence="3" id="KW-0238">DNA-binding</keyword>
<evidence type="ECO:0000256" key="4">
    <source>
        <dbReference type="ARBA" id="ARBA00023172"/>
    </source>
</evidence>
<dbReference type="InterPro" id="IPR002513">
    <property type="entry name" value="Tn3_Tnp_DDE_dom"/>
</dbReference>
<evidence type="ECO:0000313" key="8">
    <source>
        <dbReference type="Proteomes" id="UP000198725"/>
    </source>
</evidence>
<keyword evidence="2" id="KW-0815">Transposition</keyword>
<organism evidence="7 8">
    <name type="scientific">Rhodanobacter glycinis</name>
    <dbReference type="NCBI Taxonomy" id="582702"/>
    <lineage>
        <taxon>Bacteria</taxon>
        <taxon>Pseudomonadati</taxon>
        <taxon>Pseudomonadota</taxon>
        <taxon>Gammaproteobacteria</taxon>
        <taxon>Lysobacterales</taxon>
        <taxon>Rhodanobacteraceae</taxon>
        <taxon>Rhodanobacter</taxon>
    </lineage>
</organism>
<dbReference type="GO" id="GO:0004803">
    <property type="term" value="F:transposase activity"/>
    <property type="evidence" value="ECO:0007669"/>
    <property type="project" value="InterPro"/>
</dbReference>
<sequence length="997" mass="112748">MPVSYVTEGQRDNYGRYNGNPSSDELARYFHLDDADRTYIARKRGHANRLGIALQLTTLRYLGTFLDDPLDLPALVLSTVARQLDITDTDPSLDDYRTGELRWDHQRDICRQYGFVEITEPPIGFRLGRWLYALCWTGTERPSVLFERAMTWLLTHKVLLPGRSTLERFVARVKARVEEHLWRRLGTRLLDRQRERLEQLLIVPAGSRYSLLDQLRSGPTRVSGPALIQTLMRLREVRELGIDLPRVSHLPASRVMALARFAGAAKASAVSRLPDVRRLATLVAFVHCLEATAHDDAVEVLEMLLRDVFSTARKEDRKTRLRTLKDLDRAATLLADACQVVLDSTLPDKKLRKALFAKVPRDVLAQALQEVSNLVRPPDDVFYSELSERYRRIRRFLPFVLENLRFGASPAGEAVVAAYEWLRSHPGRFKADDDVPRDVIRKRWQRYAIRDDDSIDHRAYTFCVLDELHTSLRRRDVFVAPSWKYADPRAGLLSGNEWETARPIICRTLSLSPTPSSALVAITKELDETYRAVASRLPDNPAVRFEGENDLVVSSLDKLEEPASLLALRAAVNERLPRVDIEEVLLEIAARTGFTDAFTHLTERSARAAELPISLCAVLLAEASNTGFEPLVRADIAALKRSRLSWVDQNYLRNDTLVAANAILVAAQNRSILAHQWGGGDVASADGMRFVVPVRTVHAAANPKYFGRERGVTWYNLISDQFSGLNHITVPGTLRDSLILLGVVLEQPTELQPTQIMTDTGAYSDVVFGLFRLLGYRFCPRLADVGGTRFWRIDPEADYGDLNAVARQRVKLPLIEEQWDDILRLVGSLKLGRVPANGIMRTLQIGDRPTRLAQALAEFGRIEKTLHTLTYIDDEAKRRSTLTQLNRGEGRHSVARAIFHGKRGELRQRYQEGQEDQLGALGLVLNIVVLWNTIYMEAALDQLRQDGFPVRDEDVARLSPLSHDHINMHGRYSFAVPEAVARGELRPLRDPNDREGD</sequence>
<evidence type="ECO:0000313" key="7">
    <source>
        <dbReference type="EMBL" id="SFK29304.1"/>
    </source>
</evidence>
<dbReference type="InterPro" id="IPR047653">
    <property type="entry name" value="Tn3-like_transpos"/>
</dbReference>
<dbReference type="GO" id="GO:0006313">
    <property type="term" value="P:DNA transposition"/>
    <property type="evidence" value="ECO:0007669"/>
    <property type="project" value="InterPro"/>
</dbReference>
<feature type="domain" description="DUF4158" evidence="6">
    <location>
        <begin position="7"/>
        <end position="173"/>
    </location>
</feature>
<evidence type="ECO:0000256" key="2">
    <source>
        <dbReference type="ARBA" id="ARBA00022578"/>
    </source>
</evidence>
<dbReference type="InterPro" id="IPR025296">
    <property type="entry name" value="DUF4158"/>
</dbReference>
<dbReference type="GO" id="GO:0003677">
    <property type="term" value="F:DNA binding"/>
    <property type="evidence" value="ECO:0007669"/>
    <property type="project" value="UniProtKB-KW"/>
</dbReference>
<feature type="domain" description="Tn3 transposase DDE" evidence="5">
    <location>
        <begin position="583"/>
        <end position="972"/>
    </location>
</feature>
<protein>
    <submittedName>
        <fullName evidence="7">Transposase and inactivated derivatives, TnpA family</fullName>
    </submittedName>
</protein>
<keyword evidence="8" id="KW-1185">Reference proteome</keyword>
<gene>
    <name evidence="7" type="ORF">SAMN05192579_101420</name>
</gene>
<evidence type="ECO:0000259" key="5">
    <source>
        <dbReference type="Pfam" id="PF01526"/>
    </source>
</evidence>
<dbReference type="EMBL" id="FOSR01000001">
    <property type="protein sequence ID" value="SFK29304.1"/>
    <property type="molecule type" value="Genomic_DNA"/>
</dbReference>
<dbReference type="Pfam" id="PF13700">
    <property type="entry name" value="DUF4158"/>
    <property type="match status" value="1"/>
</dbReference>
<comment type="similarity">
    <text evidence="1">Belongs to the transposase 7 family.</text>
</comment>
<proteinExistence type="inferred from homology"/>